<dbReference type="PROSITE" id="PS51371">
    <property type="entry name" value="CBS"/>
    <property type="match status" value="2"/>
</dbReference>
<accession>A0A371R5B5</accession>
<dbReference type="RefSeq" id="WP_116420284.1">
    <property type="nucleotide sequence ID" value="NZ_NMUE01000001.1"/>
</dbReference>
<dbReference type="SUPFAM" id="SSF54631">
    <property type="entry name" value="CBS-domain pair"/>
    <property type="match status" value="1"/>
</dbReference>
<keyword evidence="5" id="KW-0418">Kinase</keyword>
<dbReference type="SUPFAM" id="SSF46785">
    <property type="entry name" value="Winged helix' DNA-binding domain"/>
    <property type="match status" value="1"/>
</dbReference>
<dbReference type="PANTHER" id="PTHR48108">
    <property type="entry name" value="CBS DOMAIN-CONTAINING PROTEIN CBSX2, CHLOROPLASTIC"/>
    <property type="match status" value="1"/>
</dbReference>
<dbReference type="Gene3D" id="3.10.580.10">
    <property type="entry name" value="CBS-domain"/>
    <property type="match status" value="2"/>
</dbReference>
<evidence type="ECO:0000259" key="3">
    <source>
        <dbReference type="PROSITE" id="PS51371"/>
    </source>
</evidence>
<dbReference type="InterPro" id="IPR036388">
    <property type="entry name" value="WH-like_DNA-bd_sf"/>
</dbReference>
<dbReference type="InterPro" id="IPR000644">
    <property type="entry name" value="CBS_dom"/>
</dbReference>
<sequence>MSSLSDSVYNVLKALVELYNKEGAPVKSKDIANVLKIHEGYVRNMLSILKSMGLVISKAGPHGGYIPTSKATDILSRQTFSVPIVSMGNVVGYALDITLIGLLSERPYASMRVVGDLSNYVEKEVRVGPLPSGVVLIGKIIKADVEALIEVSSIVSIPRTSVKNIMTPNPIVARADDPLEAYIKYFVEKRFRGIPVVDDDKRPIGLLMASRVMDALANCNLKTKVGNLMLRNPPVINEDEDIHEAIRLMVSSGIGRLLVVNSEDKLVGIITRTDILTRIATLEQLV</sequence>
<comment type="caution">
    <text evidence="5">The sequence shown here is derived from an EMBL/GenBank/DDBJ whole genome shotgun (WGS) entry which is preliminary data.</text>
</comment>
<protein>
    <submittedName>
        <fullName evidence="5">Histidine kinase</fullName>
    </submittedName>
</protein>
<evidence type="ECO:0000256" key="2">
    <source>
        <dbReference type="PROSITE-ProRule" id="PRU00703"/>
    </source>
</evidence>
<keyword evidence="5" id="KW-0808">Transferase</keyword>
<feature type="domain" description="CBS" evidence="3">
    <location>
        <begin position="166"/>
        <end position="223"/>
    </location>
</feature>
<dbReference type="SMART" id="SM00116">
    <property type="entry name" value="CBS"/>
    <property type="match status" value="2"/>
</dbReference>
<dbReference type="AlphaFoldDB" id="A0A371R5B5"/>
<feature type="domain" description="CBS" evidence="3">
    <location>
        <begin position="229"/>
        <end position="285"/>
    </location>
</feature>
<evidence type="ECO:0000313" key="6">
    <source>
        <dbReference type="Proteomes" id="UP000256877"/>
    </source>
</evidence>
<dbReference type="CDD" id="cd02205">
    <property type="entry name" value="CBS_pair_SF"/>
    <property type="match status" value="1"/>
</dbReference>
<evidence type="ECO:0000313" key="7">
    <source>
        <dbReference type="Proteomes" id="UP000257123"/>
    </source>
</evidence>
<dbReference type="Proteomes" id="UP000256877">
    <property type="component" value="Unassembled WGS sequence"/>
</dbReference>
<dbReference type="InterPro" id="IPR036390">
    <property type="entry name" value="WH_DNA-bd_sf"/>
</dbReference>
<dbReference type="InterPro" id="IPR016436">
    <property type="entry name" value="UCP005063_CBS"/>
</dbReference>
<name>A0A371R5B5_9CREN</name>
<keyword evidence="1" id="KW-0677">Repeat</keyword>
<proteinExistence type="predicted"/>
<dbReference type="GO" id="GO:0006355">
    <property type="term" value="P:regulation of DNA-templated transcription"/>
    <property type="evidence" value="ECO:0007669"/>
    <property type="project" value="InterPro"/>
</dbReference>
<dbReference type="InterPro" id="IPR005104">
    <property type="entry name" value="WHTH_HrcA_DNA-bd"/>
</dbReference>
<dbReference type="InterPro" id="IPR046342">
    <property type="entry name" value="CBS_dom_sf"/>
</dbReference>
<dbReference type="Pfam" id="PF00571">
    <property type="entry name" value="CBS"/>
    <property type="match status" value="2"/>
</dbReference>
<dbReference type="EMBL" id="NMUE01000001">
    <property type="protein sequence ID" value="RFA98549.1"/>
    <property type="molecule type" value="Genomic_DNA"/>
</dbReference>
<dbReference type="EMBL" id="NMUF01000008">
    <property type="protein sequence ID" value="RFA99253.1"/>
    <property type="molecule type" value="Genomic_DNA"/>
</dbReference>
<dbReference type="Proteomes" id="UP000257123">
    <property type="component" value="Unassembled WGS sequence"/>
</dbReference>
<gene>
    <name evidence="4" type="ORF">CGL51_00520</name>
    <name evidence="5" type="ORF">CGL52_04480</name>
</gene>
<reference evidence="6 7" key="1">
    <citation type="submission" date="2017-07" db="EMBL/GenBank/DDBJ databases">
        <title>Draft genome sequence of aerobic hyperthermophilic archaea, Pyrobaculum aerophilum YKB31 and YKB32.</title>
        <authorList>
            <person name="Mochizuki T."/>
            <person name="Berliner A.J."/>
            <person name="Yoshida-Takashima Y."/>
            <person name="Takaki Y."/>
            <person name="Nunoura T."/>
            <person name="Takai K."/>
        </authorList>
    </citation>
    <scope>NUCLEOTIDE SEQUENCE [LARGE SCALE GENOMIC DNA]</scope>
    <source>
        <strain evidence="4 7">YKB31</strain>
        <strain evidence="5 6">YKB32</strain>
    </source>
</reference>
<evidence type="ECO:0000256" key="1">
    <source>
        <dbReference type="ARBA" id="ARBA00022737"/>
    </source>
</evidence>
<dbReference type="GO" id="GO:0003677">
    <property type="term" value="F:DNA binding"/>
    <property type="evidence" value="ECO:0007669"/>
    <property type="project" value="InterPro"/>
</dbReference>
<dbReference type="OrthoDB" id="64432at2157"/>
<evidence type="ECO:0000313" key="4">
    <source>
        <dbReference type="EMBL" id="RFA98549.1"/>
    </source>
</evidence>
<dbReference type="GO" id="GO:0016301">
    <property type="term" value="F:kinase activity"/>
    <property type="evidence" value="ECO:0007669"/>
    <property type="project" value="UniProtKB-KW"/>
</dbReference>
<dbReference type="Pfam" id="PF03444">
    <property type="entry name" value="WHD_HrcA"/>
    <property type="match status" value="1"/>
</dbReference>
<dbReference type="PIRSF" id="PIRSF005063">
    <property type="entry name" value="UCP005063_CBS_MJ1232"/>
    <property type="match status" value="1"/>
</dbReference>
<organism evidence="5 6">
    <name type="scientific">Pyrobaculum aerophilum</name>
    <dbReference type="NCBI Taxonomy" id="13773"/>
    <lineage>
        <taxon>Archaea</taxon>
        <taxon>Thermoproteota</taxon>
        <taxon>Thermoprotei</taxon>
        <taxon>Thermoproteales</taxon>
        <taxon>Thermoproteaceae</taxon>
        <taxon>Pyrobaculum</taxon>
    </lineage>
</organism>
<dbReference type="PANTHER" id="PTHR48108:SF23">
    <property type="entry name" value="CBS DOMAIN-CONTAINING PROTEIN"/>
    <property type="match status" value="1"/>
</dbReference>
<evidence type="ECO:0000313" key="5">
    <source>
        <dbReference type="EMBL" id="RFA99253.1"/>
    </source>
</evidence>
<dbReference type="Gene3D" id="1.10.10.10">
    <property type="entry name" value="Winged helix-like DNA-binding domain superfamily/Winged helix DNA-binding domain"/>
    <property type="match status" value="1"/>
</dbReference>
<keyword evidence="2" id="KW-0129">CBS domain</keyword>
<dbReference type="InterPro" id="IPR051462">
    <property type="entry name" value="CBS_domain-containing"/>
</dbReference>